<evidence type="ECO:0000256" key="2">
    <source>
        <dbReference type="ARBA" id="ARBA00034247"/>
    </source>
</evidence>
<dbReference type="EMBL" id="JACHOB010000003">
    <property type="protein sequence ID" value="MBB4659387.1"/>
    <property type="molecule type" value="Genomic_DNA"/>
</dbReference>
<dbReference type="InterPro" id="IPR000160">
    <property type="entry name" value="GGDEF_dom"/>
</dbReference>
<protein>
    <recommendedName>
        <fullName evidence="1">diguanylate cyclase</fullName>
        <ecNumber evidence="1">2.7.7.65</ecNumber>
    </recommendedName>
</protein>
<dbReference type="SUPFAM" id="SSF52172">
    <property type="entry name" value="CheY-like"/>
    <property type="match status" value="2"/>
</dbReference>
<dbReference type="NCBIfam" id="TIGR00254">
    <property type="entry name" value="GGDEF"/>
    <property type="match status" value="1"/>
</dbReference>
<dbReference type="SUPFAM" id="SSF55073">
    <property type="entry name" value="Nucleotide cyclase"/>
    <property type="match status" value="1"/>
</dbReference>
<dbReference type="EC" id="2.7.7.65" evidence="1"/>
<feature type="domain" description="GGDEF" evidence="5">
    <location>
        <begin position="323"/>
        <end position="463"/>
    </location>
</feature>
<keyword evidence="6" id="KW-0548">Nucleotidyltransferase</keyword>
<dbReference type="InterPro" id="IPR050469">
    <property type="entry name" value="Diguanylate_Cyclase"/>
</dbReference>
<dbReference type="AlphaFoldDB" id="A0A840I3N2"/>
<evidence type="ECO:0000313" key="7">
    <source>
        <dbReference type="Proteomes" id="UP000563524"/>
    </source>
</evidence>
<dbReference type="GO" id="GO:1902201">
    <property type="term" value="P:negative regulation of bacterial-type flagellum-dependent cell motility"/>
    <property type="evidence" value="ECO:0007669"/>
    <property type="project" value="TreeGrafter"/>
</dbReference>
<comment type="caution">
    <text evidence="6">The sequence shown here is derived from an EMBL/GenBank/DDBJ whole genome shotgun (WGS) entry which is preliminary data.</text>
</comment>
<dbReference type="NCBIfam" id="NF007135">
    <property type="entry name" value="PRK09581.1"/>
    <property type="match status" value="1"/>
</dbReference>
<dbReference type="GO" id="GO:0000160">
    <property type="term" value="P:phosphorelay signal transduction system"/>
    <property type="evidence" value="ECO:0007669"/>
    <property type="project" value="InterPro"/>
</dbReference>
<dbReference type="FunFam" id="3.40.50.2300:FF:000574">
    <property type="entry name" value="Response regulator PleD"/>
    <property type="match status" value="1"/>
</dbReference>
<feature type="domain" description="Response regulatory" evidence="4">
    <location>
        <begin position="4"/>
        <end position="120"/>
    </location>
</feature>
<evidence type="ECO:0000259" key="5">
    <source>
        <dbReference type="PROSITE" id="PS50887"/>
    </source>
</evidence>
<dbReference type="PANTHER" id="PTHR45138:SF9">
    <property type="entry name" value="DIGUANYLATE CYCLASE DGCM-RELATED"/>
    <property type="match status" value="1"/>
</dbReference>
<name>A0A840I3N2_9PROT</name>
<keyword evidence="3" id="KW-0597">Phosphoprotein</keyword>
<evidence type="ECO:0000256" key="3">
    <source>
        <dbReference type="PROSITE-ProRule" id="PRU00169"/>
    </source>
</evidence>
<dbReference type="PANTHER" id="PTHR45138">
    <property type="entry name" value="REGULATORY COMPONENTS OF SENSORY TRANSDUCTION SYSTEM"/>
    <property type="match status" value="1"/>
</dbReference>
<dbReference type="Gene3D" id="3.30.70.270">
    <property type="match status" value="1"/>
</dbReference>
<feature type="domain" description="Response regulatory" evidence="4">
    <location>
        <begin position="155"/>
        <end position="273"/>
    </location>
</feature>
<dbReference type="SMART" id="SM00267">
    <property type="entry name" value="GGDEF"/>
    <property type="match status" value="1"/>
</dbReference>
<dbReference type="CDD" id="cd17538">
    <property type="entry name" value="REC_D1_PleD-like"/>
    <property type="match status" value="1"/>
</dbReference>
<organism evidence="6 7">
    <name type="scientific">Parvularcula dongshanensis</name>
    <dbReference type="NCBI Taxonomy" id="1173995"/>
    <lineage>
        <taxon>Bacteria</taxon>
        <taxon>Pseudomonadati</taxon>
        <taxon>Pseudomonadota</taxon>
        <taxon>Alphaproteobacteria</taxon>
        <taxon>Parvularculales</taxon>
        <taxon>Parvularculaceae</taxon>
        <taxon>Parvularcula</taxon>
    </lineage>
</organism>
<dbReference type="GO" id="GO:0005886">
    <property type="term" value="C:plasma membrane"/>
    <property type="evidence" value="ECO:0007669"/>
    <property type="project" value="TreeGrafter"/>
</dbReference>
<dbReference type="Pfam" id="PF00990">
    <property type="entry name" value="GGDEF"/>
    <property type="match status" value="1"/>
</dbReference>
<dbReference type="Gene3D" id="6.10.250.690">
    <property type="match status" value="1"/>
</dbReference>
<dbReference type="GO" id="GO:0052621">
    <property type="term" value="F:diguanylate cyclase activity"/>
    <property type="evidence" value="ECO:0007669"/>
    <property type="project" value="UniProtKB-EC"/>
</dbReference>
<dbReference type="Pfam" id="PF00072">
    <property type="entry name" value="Response_reg"/>
    <property type="match status" value="2"/>
</dbReference>
<dbReference type="GO" id="GO:0043709">
    <property type="term" value="P:cell adhesion involved in single-species biofilm formation"/>
    <property type="evidence" value="ECO:0007669"/>
    <property type="project" value="TreeGrafter"/>
</dbReference>
<evidence type="ECO:0000313" key="6">
    <source>
        <dbReference type="EMBL" id="MBB4659387.1"/>
    </source>
</evidence>
<evidence type="ECO:0000259" key="4">
    <source>
        <dbReference type="PROSITE" id="PS50110"/>
    </source>
</evidence>
<dbReference type="FunFam" id="3.30.70.270:FF:000001">
    <property type="entry name" value="Diguanylate cyclase domain protein"/>
    <property type="match status" value="1"/>
</dbReference>
<dbReference type="InterPro" id="IPR011006">
    <property type="entry name" value="CheY-like_superfamily"/>
</dbReference>
<dbReference type="InterPro" id="IPR001789">
    <property type="entry name" value="Sig_transdc_resp-reg_receiver"/>
</dbReference>
<reference evidence="6 7" key="1">
    <citation type="submission" date="2020-08" db="EMBL/GenBank/DDBJ databases">
        <title>Genomic Encyclopedia of Type Strains, Phase IV (KMG-IV): sequencing the most valuable type-strain genomes for metagenomic binning, comparative biology and taxonomic classification.</title>
        <authorList>
            <person name="Goeker M."/>
        </authorList>
    </citation>
    <scope>NUCLEOTIDE SEQUENCE [LARGE SCALE GENOMIC DNA]</scope>
    <source>
        <strain evidence="6 7">DSM 102850</strain>
    </source>
</reference>
<proteinExistence type="predicted"/>
<dbReference type="Gene3D" id="3.40.50.2300">
    <property type="match status" value="1"/>
</dbReference>
<feature type="modified residue" description="4-aspartylphosphate" evidence="3">
    <location>
        <position position="53"/>
    </location>
</feature>
<dbReference type="RefSeq" id="WP_183817914.1">
    <property type="nucleotide sequence ID" value="NZ_JACHOB010000003.1"/>
</dbReference>
<dbReference type="CDD" id="cd01949">
    <property type="entry name" value="GGDEF"/>
    <property type="match status" value="1"/>
</dbReference>
<dbReference type="PROSITE" id="PS50110">
    <property type="entry name" value="RESPONSE_REGULATORY"/>
    <property type="match status" value="2"/>
</dbReference>
<evidence type="ECO:0000256" key="1">
    <source>
        <dbReference type="ARBA" id="ARBA00012528"/>
    </source>
</evidence>
<comment type="catalytic activity">
    <reaction evidence="2">
        <text>2 GTP = 3',3'-c-di-GMP + 2 diphosphate</text>
        <dbReference type="Rhea" id="RHEA:24898"/>
        <dbReference type="ChEBI" id="CHEBI:33019"/>
        <dbReference type="ChEBI" id="CHEBI:37565"/>
        <dbReference type="ChEBI" id="CHEBI:58805"/>
        <dbReference type="EC" id="2.7.7.65"/>
    </reaction>
</comment>
<accession>A0A840I3N2</accession>
<sequence length="463" mass="50916">MTARVLVVDDLLPNVKLLEAKLRAEYFDVLTALSGEEAISIANEQQPDIILLDVMMPGMDGFETCRNLKSNAATCHIPVVMVTALDQQADRLAGLNAGADDFLTKPVQDIALFARVRSLSRLKQMTDELRHRHAQGAELGVVSPAALEELGDEERQIMVVTDDDLIDGLEGGVAELPAACNFTYVSDGRAALEALREGTPDVILVDLGMESYDPLRLCSAVRSFEGSRLAPILAIARSADTRRLVRALDIGVNDYMMRPVDPQEAAARIRTQLKRIRYVENLRASFNETLELAVTDQLTGLYNRRYLATQLPRLMQEARSKGKPLSLMLLDIDHFKRVNDTLGHDVGDMVLKETAERLRLSVRGVDLACRYGGEEFIFVMPDTDTTFAEIVAERLRASIAKDPVKLPDDGLGSSELGVTVSIGVASMDPNDTIETPQSLIKAADEALYRAKDEGRNRVVLRAA</sequence>
<keyword evidence="6" id="KW-0808">Transferase</keyword>
<dbReference type="InterPro" id="IPR043128">
    <property type="entry name" value="Rev_trsase/Diguanyl_cyclase"/>
</dbReference>
<dbReference type="SMART" id="SM00448">
    <property type="entry name" value="REC"/>
    <property type="match status" value="2"/>
</dbReference>
<dbReference type="Proteomes" id="UP000563524">
    <property type="component" value="Unassembled WGS sequence"/>
</dbReference>
<dbReference type="PROSITE" id="PS50887">
    <property type="entry name" value="GGDEF"/>
    <property type="match status" value="1"/>
</dbReference>
<gene>
    <name evidence="6" type="ORF">GGQ59_001912</name>
</gene>
<feature type="modified residue" description="4-aspartylphosphate" evidence="3">
    <location>
        <position position="206"/>
    </location>
</feature>
<dbReference type="InterPro" id="IPR029787">
    <property type="entry name" value="Nucleotide_cyclase"/>
</dbReference>
<keyword evidence="7" id="KW-1185">Reference proteome</keyword>